<dbReference type="PRINTS" id="PR01415">
    <property type="entry name" value="ANKYRIN"/>
</dbReference>
<evidence type="ECO:0000256" key="3">
    <source>
        <dbReference type="PROSITE-ProRule" id="PRU00023"/>
    </source>
</evidence>
<evidence type="ECO:0008006" key="6">
    <source>
        <dbReference type="Google" id="ProtNLM"/>
    </source>
</evidence>
<dbReference type="PANTHER" id="PTHR24189">
    <property type="entry name" value="MYOTROPHIN"/>
    <property type="match status" value="1"/>
</dbReference>
<dbReference type="Pfam" id="PF00023">
    <property type="entry name" value="Ank"/>
    <property type="match status" value="1"/>
</dbReference>
<dbReference type="RefSeq" id="XP_056490956.1">
    <property type="nucleotide sequence ID" value="XM_056628222.1"/>
</dbReference>
<keyword evidence="5" id="KW-1185">Reference proteome</keyword>
<evidence type="ECO:0000256" key="2">
    <source>
        <dbReference type="ARBA" id="ARBA00023043"/>
    </source>
</evidence>
<gene>
    <name evidence="4" type="ORF">N7509_003585</name>
</gene>
<dbReference type="InterPro" id="IPR036770">
    <property type="entry name" value="Ankyrin_rpt-contain_sf"/>
</dbReference>
<dbReference type="PROSITE" id="PS50088">
    <property type="entry name" value="ANK_REPEAT"/>
    <property type="match status" value="3"/>
</dbReference>
<sequence>MVKLILEKGVDIAVPDKIGQAALHYAAENGHSEVARLLLEKGADLTIPSKSGITPLHFASYGGHTQVTRLLLERGADHLAAKDIVGITPLHYASVNGNAEVMKLLLEEGMERELATKHLDMLSLSMPYGGHDGPPRYSSNNAEFRDRYSRTPLFYAAGQGHIEAVDMLIALSKIDANHKDGLGRTLSWWAAKSEIHRIIKMVHQWAKEPYDDVVEAIPTKERPKAESDKFRPCDACMRNIISNSATYTCDLCRYLDICQECFNLGIRCLDSSHELTFNQPHD</sequence>
<evidence type="ECO:0000313" key="4">
    <source>
        <dbReference type="EMBL" id="KAJ5403714.1"/>
    </source>
</evidence>
<evidence type="ECO:0000313" key="5">
    <source>
        <dbReference type="Proteomes" id="UP001147747"/>
    </source>
</evidence>
<dbReference type="PANTHER" id="PTHR24189:SF50">
    <property type="entry name" value="ANKYRIN REPEAT AND SOCS BOX PROTEIN 2"/>
    <property type="match status" value="1"/>
</dbReference>
<reference evidence="4" key="2">
    <citation type="journal article" date="2023" name="IMA Fungus">
        <title>Comparative genomic study of the Penicillium genus elucidates a diverse pangenome and 15 lateral gene transfer events.</title>
        <authorList>
            <person name="Petersen C."/>
            <person name="Sorensen T."/>
            <person name="Nielsen M.R."/>
            <person name="Sondergaard T.E."/>
            <person name="Sorensen J.L."/>
            <person name="Fitzpatrick D.A."/>
            <person name="Frisvad J.C."/>
            <person name="Nielsen K.L."/>
        </authorList>
    </citation>
    <scope>NUCLEOTIDE SEQUENCE</scope>
    <source>
        <strain evidence="4">IBT 29677</strain>
    </source>
</reference>
<dbReference type="SMART" id="SM00248">
    <property type="entry name" value="ANK"/>
    <property type="match status" value="4"/>
</dbReference>
<comment type="caution">
    <text evidence="4">The sequence shown here is derived from an EMBL/GenBank/DDBJ whole genome shotgun (WGS) entry which is preliminary data.</text>
</comment>
<dbReference type="Gene3D" id="1.25.40.20">
    <property type="entry name" value="Ankyrin repeat-containing domain"/>
    <property type="match status" value="3"/>
</dbReference>
<dbReference type="GeneID" id="81367202"/>
<dbReference type="OrthoDB" id="366390at2759"/>
<dbReference type="Proteomes" id="UP001147747">
    <property type="component" value="Unassembled WGS sequence"/>
</dbReference>
<keyword evidence="2 3" id="KW-0040">ANK repeat</keyword>
<feature type="repeat" description="ANK" evidence="3">
    <location>
        <begin position="85"/>
        <end position="117"/>
    </location>
</feature>
<organism evidence="4 5">
    <name type="scientific">Penicillium cosmopolitanum</name>
    <dbReference type="NCBI Taxonomy" id="1131564"/>
    <lineage>
        <taxon>Eukaryota</taxon>
        <taxon>Fungi</taxon>
        <taxon>Dikarya</taxon>
        <taxon>Ascomycota</taxon>
        <taxon>Pezizomycotina</taxon>
        <taxon>Eurotiomycetes</taxon>
        <taxon>Eurotiomycetidae</taxon>
        <taxon>Eurotiales</taxon>
        <taxon>Aspergillaceae</taxon>
        <taxon>Penicillium</taxon>
    </lineage>
</organism>
<accession>A0A9W9W597</accession>
<dbReference type="EMBL" id="JAPZBU010000005">
    <property type="protein sequence ID" value="KAJ5403714.1"/>
    <property type="molecule type" value="Genomic_DNA"/>
</dbReference>
<proteinExistence type="predicted"/>
<evidence type="ECO:0000256" key="1">
    <source>
        <dbReference type="ARBA" id="ARBA00022737"/>
    </source>
</evidence>
<dbReference type="AlphaFoldDB" id="A0A9W9W597"/>
<dbReference type="InterPro" id="IPR050745">
    <property type="entry name" value="Multifunctional_regulatory"/>
</dbReference>
<reference evidence="4" key="1">
    <citation type="submission" date="2022-12" db="EMBL/GenBank/DDBJ databases">
        <authorList>
            <person name="Petersen C."/>
        </authorList>
    </citation>
    <scope>NUCLEOTIDE SEQUENCE</scope>
    <source>
        <strain evidence="4">IBT 29677</strain>
    </source>
</reference>
<keyword evidence="1" id="KW-0677">Repeat</keyword>
<dbReference type="PROSITE" id="PS50297">
    <property type="entry name" value="ANK_REP_REGION"/>
    <property type="match status" value="3"/>
</dbReference>
<feature type="repeat" description="ANK" evidence="3">
    <location>
        <begin position="18"/>
        <end position="50"/>
    </location>
</feature>
<dbReference type="InterPro" id="IPR002110">
    <property type="entry name" value="Ankyrin_rpt"/>
</dbReference>
<name>A0A9W9W597_9EURO</name>
<feature type="repeat" description="ANK" evidence="3">
    <location>
        <begin position="51"/>
        <end position="83"/>
    </location>
</feature>
<protein>
    <recommendedName>
        <fullName evidence="6">ZZ-type domain-containing protein</fullName>
    </recommendedName>
</protein>
<dbReference type="Pfam" id="PF13637">
    <property type="entry name" value="Ank_4"/>
    <property type="match status" value="1"/>
</dbReference>
<dbReference type="Pfam" id="PF13606">
    <property type="entry name" value="Ank_3"/>
    <property type="match status" value="1"/>
</dbReference>
<dbReference type="SUPFAM" id="SSF48403">
    <property type="entry name" value="Ankyrin repeat"/>
    <property type="match status" value="1"/>
</dbReference>